<dbReference type="EMBL" id="JAGINP010000005">
    <property type="protein sequence ID" value="MBP2292025.1"/>
    <property type="molecule type" value="Genomic_DNA"/>
</dbReference>
<comment type="caution">
    <text evidence="1">The sequence shown here is derived from an EMBL/GenBank/DDBJ whole genome shotgun (WGS) entry which is preliminary data.</text>
</comment>
<reference evidence="1 2" key="1">
    <citation type="submission" date="2021-03" db="EMBL/GenBank/DDBJ databases">
        <title>Genomic Encyclopedia of Type Strains, Phase III (KMG-III): the genomes of soil and plant-associated and newly described type strains.</title>
        <authorList>
            <person name="Whitman W."/>
        </authorList>
    </citation>
    <scope>NUCLEOTIDE SEQUENCE [LARGE SCALE GENOMIC DNA]</scope>
    <source>
        <strain evidence="1 2">IMMIB AFH-6</strain>
    </source>
</reference>
<organism evidence="1 2">
    <name type="scientific">Azospirillum rugosum</name>
    <dbReference type="NCBI Taxonomy" id="416170"/>
    <lineage>
        <taxon>Bacteria</taxon>
        <taxon>Pseudomonadati</taxon>
        <taxon>Pseudomonadota</taxon>
        <taxon>Alphaproteobacteria</taxon>
        <taxon>Rhodospirillales</taxon>
        <taxon>Azospirillaceae</taxon>
        <taxon>Azospirillum</taxon>
    </lineage>
</organism>
<gene>
    <name evidence="1" type="ORF">J2851_001786</name>
</gene>
<dbReference type="InterPro" id="IPR018673">
    <property type="entry name" value="DUF2141"/>
</dbReference>
<accession>A0ABS4SHT1</accession>
<evidence type="ECO:0000313" key="1">
    <source>
        <dbReference type="EMBL" id="MBP2292025.1"/>
    </source>
</evidence>
<keyword evidence="2" id="KW-1185">Reference proteome</keyword>
<protein>
    <submittedName>
        <fullName evidence="1">Uncharacterized protein (DUF2141 family)</fullName>
    </submittedName>
</protein>
<evidence type="ECO:0000313" key="2">
    <source>
        <dbReference type="Proteomes" id="UP000781958"/>
    </source>
</evidence>
<dbReference type="Pfam" id="PF09912">
    <property type="entry name" value="DUF2141"/>
    <property type="match status" value="1"/>
</dbReference>
<name>A0ABS4SHT1_9PROT</name>
<proteinExistence type="predicted"/>
<dbReference type="Proteomes" id="UP000781958">
    <property type="component" value="Unassembled WGS sequence"/>
</dbReference>
<sequence>MTNLHSDRGRVMVAVCSQDTFLKPGCPYTASAPAQAGAVTVTVRGIPPGTYAIQAFQDENGNEEVDRNFFGLPKEGIGFSNDAPIRFGPPSYADAALSVGEGGGQTTLRLRYFIESGNVQSKR</sequence>
<dbReference type="RefSeq" id="WP_307419318.1">
    <property type="nucleotide sequence ID" value="NZ_JAGINP010000005.1"/>
</dbReference>